<dbReference type="AlphaFoldDB" id="A0A2T5JDL4"/>
<dbReference type="Gene3D" id="1.25.40.10">
    <property type="entry name" value="Tetratricopeptide repeat domain"/>
    <property type="match status" value="2"/>
</dbReference>
<dbReference type="InterPro" id="IPR051685">
    <property type="entry name" value="Ycf3/AcsC/BcsC/TPR_MFPF"/>
</dbReference>
<evidence type="ECO:0000256" key="1">
    <source>
        <dbReference type="ARBA" id="ARBA00022737"/>
    </source>
</evidence>
<gene>
    <name evidence="5" type="ORF">C8P68_102689</name>
</gene>
<feature type="repeat" description="TPR" evidence="3">
    <location>
        <begin position="22"/>
        <end position="55"/>
    </location>
</feature>
<dbReference type="Pfam" id="PF13414">
    <property type="entry name" value="TPR_11"/>
    <property type="match status" value="2"/>
</dbReference>
<organism evidence="5 6">
    <name type="scientific">Mucilaginibacter yixingensis</name>
    <dbReference type="NCBI Taxonomy" id="1295612"/>
    <lineage>
        <taxon>Bacteria</taxon>
        <taxon>Pseudomonadati</taxon>
        <taxon>Bacteroidota</taxon>
        <taxon>Sphingobacteriia</taxon>
        <taxon>Sphingobacteriales</taxon>
        <taxon>Sphingobacteriaceae</taxon>
        <taxon>Mucilaginibacter</taxon>
    </lineage>
</organism>
<dbReference type="InterPro" id="IPR011990">
    <property type="entry name" value="TPR-like_helical_dom_sf"/>
</dbReference>
<dbReference type="OrthoDB" id="793001at2"/>
<evidence type="ECO:0000256" key="4">
    <source>
        <dbReference type="SAM" id="SignalP"/>
    </source>
</evidence>
<dbReference type="InterPro" id="IPR019734">
    <property type="entry name" value="TPR_rpt"/>
</dbReference>
<sequence length="332" mass="36267">MKRFSLILLLVIACAITYAQDARSLIKEGADLSSAKQYTAAIEKYKAALVIEPNNPQANYQLAFALNQTGKSTDAIPYLQKATTGDASANMKSGAYALLGSIYDQAKQPAKAIENYKQALTLTPDDQQLQYNLGLAFFRNHQYVEAEQCAINSLKLAPQHSASMRLYALVAFHQNKRAPALLGLCSFLLMEPNTPRSSESYSNIQHIIQGGDLKPEPGEVAPHHIDAETNALNQAISSAVATEAKRRYFVAADKFTQQLQAIFAAIGPLAEKQQHGSELFKAPAARFYKLSQSGNMPAFARLISQSSDKASVAWIAAHSDEMGKLDEWLKGN</sequence>
<feature type="repeat" description="TPR" evidence="3">
    <location>
        <begin position="93"/>
        <end position="126"/>
    </location>
</feature>
<feature type="signal peptide" evidence="4">
    <location>
        <begin position="1"/>
        <end position="19"/>
    </location>
</feature>
<feature type="chain" id="PRO_5015754311" evidence="4">
    <location>
        <begin position="20"/>
        <end position="332"/>
    </location>
</feature>
<reference evidence="5 6" key="1">
    <citation type="submission" date="2018-04" db="EMBL/GenBank/DDBJ databases">
        <title>Genomic Encyclopedia of Archaeal and Bacterial Type Strains, Phase II (KMG-II): from individual species to whole genera.</title>
        <authorList>
            <person name="Goeker M."/>
        </authorList>
    </citation>
    <scope>NUCLEOTIDE SEQUENCE [LARGE SCALE GENOMIC DNA]</scope>
    <source>
        <strain evidence="5 6">DSM 26809</strain>
    </source>
</reference>
<protein>
    <submittedName>
        <fullName evidence="5">TPR repeat protein</fullName>
    </submittedName>
</protein>
<evidence type="ECO:0000256" key="3">
    <source>
        <dbReference type="PROSITE-ProRule" id="PRU00339"/>
    </source>
</evidence>
<keyword evidence="1" id="KW-0677">Repeat</keyword>
<dbReference type="EMBL" id="QAOQ01000002">
    <property type="protein sequence ID" value="PTQ99859.1"/>
    <property type="molecule type" value="Genomic_DNA"/>
</dbReference>
<evidence type="ECO:0000313" key="5">
    <source>
        <dbReference type="EMBL" id="PTQ99859.1"/>
    </source>
</evidence>
<dbReference type="Proteomes" id="UP000244168">
    <property type="component" value="Unassembled WGS sequence"/>
</dbReference>
<dbReference type="RefSeq" id="WP_107827767.1">
    <property type="nucleotide sequence ID" value="NZ_CP160205.1"/>
</dbReference>
<dbReference type="PANTHER" id="PTHR44943:SF8">
    <property type="entry name" value="TPR REPEAT-CONTAINING PROTEIN MJ0263"/>
    <property type="match status" value="1"/>
</dbReference>
<accession>A0A2T5JDL4</accession>
<dbReference type="SMART" id="SM00028">
    <property type="entry name" value="TPR"/>
    <property type="match status" value="4"/>
</dbReference>
<dbReference type="SUPFAM" id="SSF48452">
    <property type="entry name" value="TPR-like"/>
    <property type="match status" value="1"/>
</dbReference>
<keyword evidence="4" id="KW-0732">Signal</keyword>
<comment type="caution">
    <text evidence="5">The sequence shown here is derived from an EMBL/GenBank/DDBJ whole genome shotgun (WGS) entry which is preliminary data.</text>
</comment>
<keyword evidence="2 3" id="KW-0802">TPR repeat</keyword>
<name>A0A2T5JDL4_9SPHI</name>
<dbReference type="PROSITE" id="PS50005">
    <property type="entry name" value="TPR"/>
    <property type="match status" value="2"/>
</dbReference>
<dbReference type="PANTHER" id="PTHR44943">
    <property type="entry name" value="CELLULOSE SYNTHASE OPERON PROTEIN C"/>
    <property type="match status" value="1"/>
</dbReference>
<keyword evidence="6" id="KW-1185">Reference proteome</keyword>
<proteinExistence type="predicted"/>
<evidence type="ECO:0000313" key="6">
    <source>
        <dbReference type="Proteomes" id="UP000244168"/>
    </source>
</evidence>
<evidence type="ECO:0000256" key="2">
    <source>
        <dbReference type="ARBA" id="ARBA00022803"/>
    </source>
</evidence>